<comment type="caution">
    <text evidence="2">The sequence shown here is derived from an EMBL/GenBank/DDBJ whole genome shotgun (WGS) entry which is preliminary data.</text>
</comment>
<sequence>MAPLLLLALAVTLTVAEEDVCTLVQPRNSRPKIANLVATQSATAMDGSQLTKLMRLKQELSQLSGELDGILGAVGGAGSRAGSHGRRGPSGDLNMFGSDGRQNIIINNSKIYGNVIGGNNAASITSDFFGNSMRESSISAGDTQWKHRVFMPIGNTEKSVDVSANGTDINHHVSTDLFDGNEHSLGASANSRSFTSSGENVAT</sequence>
<gene>
    <name evidence="2" type="ORF">C1SCF055_LOCUS3317</name>
</gene>
<keyword evidence="1" id="KW-0732">Signal</keyword>
<proteinExistence type="predicted"/>
<evidence type="ECO:0000313" key="2">
    <source>
        <dbReference type="EMBL" id="CAI3974955.1"/>
    </source>
</evidence>
<protein>
    <submittedName>
        <fullName evidence="2">Uncharacterized protein</fullName>
    </submittedName>
</protein>
<dbReference type="AlphaFoldDB" id="A0A9P1BLI4"/>
<evidence type="ECO:0000313" key="3">
    <source>
        <dbReference type="EMBL" id="CAL1128330.1"/>
    </source>
</evidence>
<reference evidence="2" key="1">
    <citation type="submission" date="2022-10" db="EMBL/GenBank/DDBJ databases">
        <authorList>
            <person name="Chen Y."/>
            <person name="Dougan E. K."/>
            <person name="Chan C."/>
            <person name="Rhodes N."/>
            <person name="Thang M."/>
        </authorList>
    </citation>
    <scope>NUCLEOTIDE SEQUENCE</scope>
</reference>
<organism evidence="2">
    <name type="scientific">Cladocopium goreaui</name>
    <dbReference type="NCBI Taxonomy" id="2562237"/>
    <lineage>
        <taxon>Eukaryota</taxon>
        <taxon>Sar</taxon>
        <taxon>Alveolata</taxon>
        <taxon>Dinophyceae</taxon>
        <taxon>Suessiales</taxon>
        <taxon>Symbiodiniaceae</taxon>
        <taxon>Cladocopium</taxon>
    </lineage>
</organism>
<evidence type="ECO:0000256" key="1">
    <source>
        <dbReference type="SAM" id="SignalP"/>
    </source>
</evidence>
<reference evidence="3" key="2">
    <citation type="submission" date="2024-04" db="EMBL/GenBank/DDBJ databases">
        <authorList>
            <person name="Chen Y."/>
            <person name="Shah S."/>
            <person name="Dougan E. K."/>
            <person name="Thang M."/>
            <person name="Chan C."/>
        </authorList>
    </citation>
    <scope>NUCLEOTIDE SEQUENCE [LARGE SCALE GENOMIC DNA]</scope>
</reference>
<dbReference type="OrthoDB" id="415379at2759"/>
<feature type="signal peptide" evidence="1">
    <location>
        <begin position="1"/>
        <end position="16"/>
    </location>
</feature>
<feature type="chain" id="PRO_5043269562" evidence="1">
    <location>
        <begin position="17"/>
        <end position="203"/>
    </location>
</feature>
<dbReference type="EMBL" id="CAMXCT020000170">
    <property type="protein sequence ID" value="CAL1128330.1"/>
    <property type="molecule type" value="Genomic_DNA"/>
</dbReference>
<keyword evidence="4" id="KW-1185">Reference proteome</keyword>
<evidence type="ECO:0000313" key="4">
    <source>
        <dbReference type="Proteomes" id="UP001152797"/>
    </source>
</evidence>
<dbReference type="EMBL" id="CAMXCT010000170">
    <property type="protein sequence ID" value="CAI3974955.1"/>
    <property type="molecule type" value="Genomic_DNA"/>
</dbReference>
<dbReference type="EMBL" id="CAMXCT030000170">
    <property type="protein sequence ID" value="CAL4762267.1"/>
    <property type="molecule type" value="Genomic_DNA"/>
</dbReference>
<accession>A0A9P1BLI4</accession>
<dbReference type="Proteomes" id="UP001152797">
    <property type="component" value="Unassembled WGS sequence"/>
</dbReference>
<name>A0A9P1BLI4_9DINO</name>